<dbReference type="Pfam" id="PF13620">
    <property type="entry name" value="CarboxypepD_reg"/>
    <property type="match status" value="1"/>
</dbReference>
<feature type="transmembrane region" description="Helical" evidence="1">
    <location>
        <begin position="96"/>
        <end position="122"/>
    </location>
</feature>
<dbReference type="SUPFAM" id="SSF49464">
    <property type="entry name" value="Carboxypeptidase regulatory domain-like"/>
    <property type="match status" value="1"/>
</dbReference>
<organism evidence="2">
    <name type="scientific">uncultured marine group II/III euryarchaeote KM3_69_A05</name>
    <dbReference type="NCBI Taxonomy" id="1456488"/>
    <lineage>
        <taxon>Archaea</taxon>
        <taxon>Methanobacteriati</taxon>
        <taxon>Methanobacteriota</taxon>
        <taxon>environmental samples</taxon>
    </lineage>
</organism>
<name>A0A075HLZ3_9EURY</name>
<keyword evidence="1" id="KW-0472">Membrane</keyword>
<reference evidence="2" key="1">
    <citation type="journal article" date="2014" name="Genome Biol. Evol.">
        <title>Pangenome evidence for extensive interdomain horizontal transfer affecting lineage core and shell genes in uncultured planktonic thaumarchaeota and euryarchaeota.</title>
        <authorList>
            <person name="Deschamps P."/>
            <person name="Zivanovic Y."/>
            <person name="Moreira D."/>
            <person name="Rodriguez-Valera F."/>
            <person name="Lopez-Garcia P."/>
        </authorList>
    </citation>
    <scope>NUCLEOTIDE SEQUENCE</scope>
</reference>
<evidence type="ECO:0000256" key="1">
    <source>
        <dbReference type="SAM" id="Phobius"/>
    </source>
</evidence>
<feature type="transmembrane region" description="Helical" evidence="1">
    <location>
        <begin position="287"/>
        <end position="309"/>
    </location>
</feature>
<dbReference type="Gene3D" id="2.60.40.1120">
    <property type="entry name" value="Carboxypeptidase-like, regulatory domain"/>
    <property type="match status" value="1"/>
</dbReference>
<keyword evidence="1" id="KW-0812">Transmembrane</keyword>
<proteinExistence type="predicted"/>
<protein>
    <recommendedName>
        <fullName evidence="3">Carboxypeptidase regulatory-like domain-containing protein</fullName>
    </recommendedName>
</protein>
<accession>A0A075HLZ3</accession>
<keyword evidence="1" id="KW-1133">Transmembrane helix</keyword>
<sequence length="318" mass="34651">MSDEEEREERLKSLRTRVRDELVEGGVLEVDDEVELDFDADEDTTTLSDRIARRRRRMKRARAARRQQALIDVQDGGDPAVVRLPAALRNRSDEGWVMNLAVLLIIVGSVIGAASGALLISADPRDLVASSMFSRTDDAEVHGLILSELDSVNDTGGDAIEGVDIELIRISDDHSEGRTETNSEGRFTISGVSREAMLLTVRMDGYVTIERTLSPGEIPDLTLTLIEGEGVDSADLREPSNLASAVQLSTALAVITLISAAIGIVGGLEARRGLKYRRTQWICGFGLFSRGGIFFGPLLILLGMALLMLTKNQFADQQ</sequence>
<dbReference type="AlphaFoldDB" id="A0A075HLZ3"/>
<feature type="transmembrane region" description="Helical" evidence="1">
    <location>
        <begin position="245"/>
        <end position="266"/>
    </location>
</feature>
<dbReference type="EMBL" id="KF901016">
    <property type="protein sequence ID" value="AIF14973.1"/>
    <property type="molecule type" value="Genomic_DNA"/>
</dbReference>
<dbReference type="InterPro" id="IPR008969">
    <property type="entry name" value="CarboxyPept-like_regulatory"/>
</dbReference>
<evidence type="ECO:0008006" key="3">
    <source>
        <dbReference type="Google" id="ProtNLM"/>
    </source>
</evidence>
<evidence type="ECO:0000313" key="2">
    <source>
        <dbReference type="EMBL" id="AIF14973.1"/>
    </source>
</evidence>